<keyword evidence="1" id="KW-0378">Hydrolase</keyword>
<sequence length="237" mass="26472">MTGWPGEPRMEYDKLIAQGQAAGAAGKPIEHVIFDFGNVLVYWDARQALLSRYDQASIERFLDNDVSGFYDAADMMDANTGQEEAIDWMRRTHGGQWADMLAYYLDNFEDSLTGLVPGARVLIEDLKAAGIGVWGLSNWERELFIQAEGLYPILGQLQDRVVSGFVNLRKPDPAIYRMALDSFGLDPSTSIFVDDKAMNIVAANQVGLRGVRFSDHRKLRQILIASGIDIPNLRSVR</sequence>
<dbReference type="PRINTS" id="PR00413">
    <property type="entry name" value="HADHALOGNASE"/>
</dbReference>
<dbReference type="InterPro" id="IPR023214">
    <property type="entry name" value="HAD_sf"/>
</dbReference>
<comment type="caution">
    <text evidence="1">The sequence shown here is derived from an EMBL/GenBank/DDBJ whole genome shotgun (WGS) entry which is preliminary data.</text>
</comment>
<dbReference type="AlphaFoldDB" id="A0A366KB73"/>
<dbReference type="RefSeq" id="WP_113859404.1">
    <property type="nucleotide sequence ID" value="NZ_PDCG01000001.1"/>
</dbReference>
<dbReference type="OrthoDB" id="9797415at2"/>
<name>A0A366KB73_9BIFI</name>
<dbReference type="CDD" id="cd02603">
    <property type="entry name" value="HAD_sEH-N_like"/>
    <property type="match status" value="1"/>
</dbReference>
<proteinExistence type="predicted"/>
<dbReference type="EMBL" id="PDCG01000001">
    <property type="protein sequence ID" value="RBP98428.1"/>
    <property type="molecule type" value="Genomic_DNA"/>
</dbReference>
<dbReference type="PANTHER" id="PTHR43611">
    <property type="entry name" value="ALPHA-D-GLUCOSE 1-PHOSPHATE PHOSPHATASE"/>
    <property type="match status" value="1"/>
</dbReference>
<accession>A0A366KB73</accession>
<dbReference type="Gene3D" id="1.10.150.240">
    <property type="entry name" value="Putative phosphatase, domain 2"/>
    <property type="match status" value="1"/>
</dbReference>
<dbReference type="InterPro" id="IPR006439">
    <property type="entry name" value="HAD-SF_hydro_IA"/>
</dbReference>
<dbReference type="SFLD" id="SFLDG01129">
    <property type="entry name" value="C1.5:_HAD__Beta-PGM__Phosphata"/>
    <property type="match status" value="1"/>
</dbReference>
<dbReference type="Pfam" id="PF00702">
    <property type="entry name" value="Hydrolase"/>
    <property type="match status" value="1"/>
</dbReference>
<organism evidence="1 2">
    <name type="scientific">Bifidobacterium aemilianum</name>
    <dbReference type="NCBI Taxonomy" id="2493120"/>
    <lineage>
        <taxon>Bacteria</taxon>
        <taxon>Bacillati</taxon>
        <taxon>Actinomycetota</taxon>
        <taxon>Actinomycetes</taxon>
        <taxon>Bifidobacteriales</taxon>
        <taxon>Bifidobacteriaceae</taxon>
        <taxon>Bifidobacterium</taxon>
    </lineage>
</organism>
<dbReference type="InterPro" id="IPR023198">
    <property type="entry name" value="PGP-like_dom2"/>
</dbReference>
<evidence type="ECO:0000313" key="2">
    <source>
        <dbReference type="Proteomes" id="UP000252530"/>
    </source>
</evidence>
<reference evidence="1 2" key="1">
    <citation type="submission" date="2017-10" db="EMBL/GenBank/DDBJ databases">
        <title>Bifidobacterium xylocopum sp. nov. and Bifidobacterium aemilianum sp. nov., from the carpenter bee (Xylocopa violacea) digestive tract.</title>
        <authorList>
            <person name="Alberoni D."/>
            <person name="Baffoni L."/>
            <person name="Di Gioia D."/>
            <person name="Gaggia F."/>
            <person name="Biavati B."/>
        </authorList>
    </citation>
    <scope>NUCLEOTIDE SEQUENCE [LARGE SCALE GENOMIC DNA]</scope>
    <source>
        <strain evidence="1 2">XV10</strain>
    </source>
</reference>
<dbReference type="SFLD" id="SFLDS00003">
    <property type="entry name" value="Haloacid_Dehalogenase"/>
    <property type="match status" value="1"/>
</dbReference>
<dbReference type="SUPFAM" id="SSF56784">
    <property type="entry name" value="HAD-like"/>
    <property type="match status" value="1"/>
</dbReference>
<evidence type="ECO:0000313" key="1">
    <source>
        <dbReference type="EMBL" id="RBP98428.1"/>
    </source>
</evidence>
<protein>
    <submittedName>
        <fullName evidence="1">HAD family hydrolase</fullName>
    </submittedName>
</protein>
<gene>
    <name evidence="1" type="ORF">CRD60_00740</name>
</gene>
<keyword evidence="2" id="KW-1185">Reference proteome</keyword>
<dbReference type="Gene3D" id="3.40.50.1000">
    <property type="entry name" value="HAD superfamily/HAD-like"/>
    <property type="match status" value="1"/>
</dbReference>
<dbReference type="Proteomes" id="UP000252530">
    <property type="component" value="Unassembled WGS sequence"/>
</dbReference>
<dbReference type="NCBIfam" id="TIGR01509">
    <property type="entry name" value="HAD-SF-IA-v3"/>
    <property type="match status" value="1"/>
</dbReference>
<dbReference type="PANTHER" id="PTHR43611:SF3">
    <property type="entry name" value="FLAVIN MONONUCLEOTIDE HYDROLASE 1, CHLOROPLATIC"/>
    <property type="match status" value="1"/>
</dbReference>
<dbReference type="InterPro" id="IPR036412">
    <property type="entry name" value="HAD-like_sf"/>
</dbReference>
<dbReference type="GO" id="GO:0016787">
    <property type="term" value="F:hydrolase activity"/>
    <property type="evidence" value="ECO:0007669"/>
    <property type="project" value="UniProtKB-KW"/>
</dbReference>